<comment type="caution">
    <text evidence="2">The sequence shown here is derived from an EMBL/GenBank/DDBJ whole genome shotgun (WGS) entry which is preliminary data.</text>
</comment>
<dbReference type="RefSeq" id="WP_285573693.1">
    <property type="nucleotide sequence ID" value="NZ_BSDE01000003.1"/>
</dbReference>
<dbReference type="Gene3D" id="2.40.10.220">
    <property type="entry name" value="predicted glycosyltransferase like domains"/>
    <property type="match status" value="1"/>
</dbReference>
<proteinExistence type="predicted"/>
<dbReference type="SUPFAM" id="SSF141371">
    <property type="entry name" value="PilZ domain-like"/>
    <property type="match status" value="1"/>
</dbReference>
<evidence type="ECO:0000259" key="1">
    <source>
        <dbReference type="Pfam" id="PF07238"/>
    </source>
</evidence>
<dbReference type="EMBL" id="BSDE01000003">
    <property type="protein sequence ID" value="GLH73098.1"/>
    <property type="molecule type" value="Genomic_DNA"/>
</dbReference>
<keyword evidence="3" id="KW-1185">Reference proteome</keyword>
<protein>
    <recommendedName>
        <fullName evidence="1">PilZ domain-containing protein</fullName>
    </recommendedName>
</protein>
<accession>A0ABQ5QEV9</accession>
<evidence type="ECO:0000313" key="3">
    <source>
        <dbReference type="Proteomes" id="UP001165069"/>
    </source>
</evidence>
<dbReference type="Pfam" id="PF07238">
    <property type="entry name" value="PilZ"/>
    <property type="match status" value="1"/>
</dbReference>
<dbReference type="InterPro" id="IPR009875">
    <property type="entry name" value="PilZ_domain"/>
</dbReference>
<reference evidence="2 3" key="1">
    <citation type="journal article" date="2023" name="Antonie Van Leeuwenhoek">
        <title>Mesoterricola silvestris gen. nov., sp. nov., Mesoterricola sediminis sp. nov., Geothrix oryzae sp. nov., Geothrix edaphica sp. nov., Geothrix rubra sp. nov., and Geothrix limicola sp. nov., six novel members of Acidobacteriota isolated from soils.</title>
        <authorList>
            <person name="Itoh H."/>
            <person name="Sugisawa Y."/>
            <person name="Mise K."/>
            <person name="Xu Z."/>
            <person name="Kuniyasu M."/>
            <person name="Ushijima N."/>
            <person name="Kawano K."/>
            <person name="Kobayashi E."/>
            <person name="Shiratori Y."/>
            <person name="Masuda Y."/>
            <person name="Senoo K."/>
        </authorList>
    </citation>
    <scope>NUCLEOTIDE SEQUENCE [LARGE SCALE GENOMIC DNA]</scope>
    <source>
        <strain evidence="2 3">Red804</strain>
    </source>
</reference>
<evidence type="ECO:0000313" key="2">
    <source>
        <dbReference type="EMBL" id="GLH73098.1"/>
    </source>
</evidence>
<gene>
    <name evidence="2" type="ORF">GETHLI_16000</name>
</gene>
<organism evidence="2 3">
    <name type="scientific">Geothrix limicola</name>
    <dbReference type="NCBI Taxonomy" id="2927978"/>
    <lineage>
        <taxon>Bacteria</taxon>
        <taxon>Pseudomonadati</taxon>
        <taxon>Acidobacteriota</taxon>
        <taxon>Holophagae</taxon>
        <taxon>Holophagales</taxon>
        <taxon>Holophagaceae</taxon>
        <taxon>Geothrix</taxon>
    </lineage>
</organism>
<dbReference type="Proteomes" id="UP001165069">
    <property type="component" value="Unassembled WGS sequence"/>
</dbReference>
<sequence length="172" mass="19758">MSTDPDHPAPLTCPACHSDYVRRSRRTGLLDRLFSSFAVYPFRCQLCRHRFHRLQKGVTYTRIDEDRREYERLPIDLAVTLSLGTRQGQGTLTDLSMAGCSLGTEIRFEPGDILRLQVQLPDQAEVVDVQEAVLRGLHANQAKLEFLRFKTGDEARLQQFIRERIRQGVSRS</sequence>
<feature type="domain" description="PilZ" evidence="1">
    <location>
        <begin position="66"/>
        <end position="162"/>
    </location>
</feature>
<name>A0ABQ5QEV9_9BACT</name>